<accession>A0A2M7TBR3</accession>
<evidence type="ECO:0000313" key="2">
    <source>
        <dbReference type="EMBL" id="PIZ42643.1"/>
    </source>
</evidence>
<dbReference type="SUPFAM" id="SSF143447">
    <property type="entry name" value="AMMECR1-like"/>
    <property type="match status" value="1"/>
</dbReference>
<feature type="non-terminal residue" evidence="2">
    <location>
        <position position="1"/>
    </location>
</feature>
<dbReference type="PANTHER" id="PTHR13016:SF0">
    <property type="entry name" value="AMME SYNDROME CANDIDATE GENE 1 PROTEIN"/>
    <property type="match status" value="1"/>
</dbReference>
<reference evidence="3" key="1">
    <citation type="submission" date="2017-09" db="EMBL/GenBank/DDBJ databases">
        <title>Depth-based differentiation of microbial function through sediment-hosted aquifers and enrichment of novel symbionts in the deep terrestrial subsurface.</title>
        <authorList>
            <person name="Probst A.J."/>
            <person name="Ladd B."/>
            <person name="Jarett J.K."/>
            <person name="Geller-Mcgrath D.E."/>
            <person name="Sieber C.M.K."/>
            <person name="Emerson J.B."/>
            <person name="Anantharaman K."/>
            <person name="Thomas B.C."/>
            <person name="Malmstrom R."/>
            <person name="Stieglmeier M."/>
            <person name="Klingl A."/>
            <person name="Woyke T."/>
            <person name="Ryan C.M."/>
            <person name="Banfield J.F."/>
        </authorList>
    </citation>
    <scope>NUCLEOTIDE SEQUENCE [LARGE SCALE GENOMIC DNA]</scope>
</reference>
<dbReference type="InterPro" id="IPR023473">
    <property type="entry name" value="AMMECR1"/>
</dbReference>
<protein>
    <recommendedName>
        <fullName evidence="1">AMMECR1 domain-containing protein</fullName>
    </recommendedName>
</protein>
<dbReference type="InterPro" id="IPR002733">
    <property type="entry name" value="AMMECR1_domain"/>
</dbReference>
<dbReference type="PANTHER" id="PTHR13016">
    <property type="entry name" value="AMMECR1 HOMOLOG"/>
    <property type="match status" value="1"/>
</dbReference>
<comment type="caution">
    <text evidence="2">The sequence shown here is derived from an EMBL/GenBank/DDBJ whole genome shotgun (WGS) entry which is preliminary data.</text>
</comment>
<dbReference type="Proteomes" id="UP000230970">
    <property type="component" value="Unassembled WGS sequence"/>
</dbReference>
<sequence>MTIAAATDDPRFSPIQPAELAEIKIEISVMTPKRKIEDWQEIELGKEGVVVQKGMYSGTFLPQVATETGWSKEEFLRQLCTQKAGLPENCYQDPEVDLYVFEAQVLAEE</sequence>
<dbReference type="EMBL" id="PFNJ01000060">
    <property type="protein sequence ID" value="PIZ42643.1"/>
    <property type="molecule type" value="Genomic_DNA"/>
</dbReference>
<evidence type="ECO:0000259" key="1">
    <source>
        <dbReference type="PROSITE" id="PS51112"/>
    </source>
</evidence>
<dbReference type="Gene3D" id="3.30.1490.150">
    <property type="entry name" value="Hypothetical protein ph0010, domain 2"/>
    <property type="match status" value="1"/>
</dbReference>
<proteinExistence type="predicted"/>
<gene>
    <name evidence="2" type="ORF">COY34_02520</name>
</gene>
<dbReference type="NCBIfam" id="TIGR04335">
    <property type="entry name" value="AmmeMemoSam_A"/>
    <property type="match status" value="1"/>
</dbReference>
<dbReference type="Pfam" id="PF01871">
    <property type="entry name" value="AMMECR1"/>
    <property type="match status" value="1"/>
</dbReference>
<dbReference type="PROSITE" id="PS51112">
    <property type="entry name" value="AMMECR1"/>
    <property type="match status" value="1"/>
</dbReference>
<name>A0A2M7TBR3_UNCKA</name>
<dbReference type="NCBIfam" id="TIGR00296">
    <property type="entry name" value="TIGR00296 family protein"/>
    <property type="match status" value="1"/>
</dbReference>
<dbReference type="InterPro" id="IPR027485">
    <property type="entry name" value="AMMECR1_N"/>
</dbReference>
<evidence type="ECO:0000313" key="3">
    <source>
        <dbReference type="Proteomes" id="UP000230970"/>
    </source>
</evidence>
<dbReference type="Gene3D" id="3.30.700.20">
    <property type="entry name" value="Hypothetical protein ph0010, domain 1"/>
    <property type="match status" value="1"/>
</dbReference>
<dbReference type="AlphaFoldDB" id="A0A2M7TBR3"/>
<dbReference type="InterPro" id="IPR036071">
    <property type="entry name" value="AMMECR1_dom_sf"/>
</dbReference>
<dbReference type="InterPro" id="IPR027623">
    <property type="entry name" value="AmmeMemoSam_A"/>
</dbReference>
<organism evidence="2 3">
    <name type="scientific">candidate division WWE3 bacterium CG_4_10_14_0_2_um_filter_42_8</name>
    <dbReference type="NCBI Taxonomy" id="1975074"/>
    <lineage>
        <taxon>Bacteria</taxon>
        <taxon>Katanobacteria</taxon>
    </lineage>
</organism>
<feature type="domain" description="AMMECR1" evidence="1">
    <location>
        <begin position="1"/>
        <end position="109"/>
    </location>
</feature>